<dbReference type="OrthoDB" id="7786248at2"/>
<feature type="region of interest" description="Disordered" evidence="7">
    <location>
        <begin position="1"/>
        <end position="20"/>
    </location>
</feature>
<evidence type="ECO:0000259" key="9">
    <source>
        <dbReference type="Pfam" id="PF02706"/>
    </source>
</evidence>
<keyword evidence="6" id="KW-0175">Coiled coil</keyword>
<protein>
    <submittedName>
        <fullName evidence="10">Tyrosine-protein kinase ptk</fullName>
        <ecNumber evidence="10">2.7.10.-</ecNumber>
    </submittedName>
</protein>
<reference evidence="10 11" key="1">
    <citation type="submission" date="2015-08" db="EMBL/GenBank/DDBJ databases">
        <title>Investigation of the bacterial diversity of lava forest soil.</title>
        <authorList>
            <person name="Lee J.S."/>
        </authorList>
    </citation>
    <scope>NUCLEOTIDE SEQUENCE [LARGE SCALE GENOMIC DNA]</scope>
    <source>
        <strain evidence="10 11">GJW-30</strain>
    </source>
</reference>
<evidence type="ECO:0000256" key="3">
    <source>
        <dbReference type="ARBA" id="ARBA00022692"/>
    </source>
</evidence>
<feature type="coiled-coil region" evidence="6">
    <location>
        <begin position="302"/>
        <end position="410"/>
    </location>
</feature>
<evidence type="ECO:0000256" key="1">
    <source>
        <dbReference type="ARBA" id="ARBA00004651"/>
    </source>
</evidence>
<accession>A0A0S3PX79</accession>
<comment type="subcellular location">
    <subcellularLocation>
        <location evidence="1">Cell membrane</location>
        <topology evidence="1">Multi-pass membrane protein</topology>
    </subcellularLocation>
</comment>
<dbReference type="PANTHER" id="PTHR32309">
    <property type="entry name" value="TYROSINE-PROTEIN KINASE"/>
    <property type="match status" value="1"/>
</dbReference>
<evidence type="ECO:0000256" key="7">
    <source>
        <dbReference type="SAM" id="MobiDB-lite"/>
    </source>
</evidence>
<dbReference type="EMBL" id="AP014946">
    <property type="protein sequence ID" value="BAT60527.1"/>
    <property type="molecule type" value="Genomic_DNA"/>
</dbReference>
<evidence type="ECO:0000313" key="10">
    <source>
        <dbReference type="EMBL" id="BAT60527.1"/>
    </source>
</evidence>
<dbReference type="GO" id="GO:0005886">
    <property type="term" value="C:plasma membrane"/>
    <property type="evidence" value="ECO:0007669"/>
    <property type="project" value="UniProtKB-SubCell"/>
</dbReference>
<evidence type="ECO:0000256" key="6">
    <source>
        <dbReference type="SAM" id="Coils"/>
    </source>
</evidence>
<dbReference type="SUPFAM" id="SSF52540">
    <property type="entry name" value="P-loop containing nucleoside triphosphate hydrolases"/>
    <property type="match status" value="1"/>
</dbReference>
<sequence>MAKSSVPHDRIAAGQGPEEGELDFRSVGRAVWRRKKWVFLPAVIAGLVAFAAVNLMTPKYKSESRVILDGRESGFTRPDAERNDRDRATVDQEAISSQVQLAMSREVARQVIRELKLNEVPEFDSTLRGIGPLRHVLILLGISRDPFAMTPEERVFEAYYERLQAFQVEKSRVIAIEFQSSDPDLAARAANAVADAYMTALQGSRREQTKAAGDWLLGEIEKLRQRVSEAEAKVEQFRSRSNLYAGNNNTSLSTQQLAELSTQLATARSQKAEIDARAQAIREMLRSGRPIESGDVVNSELIRRLNEQRVTLRAQLAEQSSTLLDSHPRIKELRAQIGDLERQIRIEAERLVRSLENDARIAASRVEQLTASVEQLKRAASTTNEQDVQLRALEREAKAQRELLESYLAKYRETTSRDSLGAVPGDARVISRAIVSSTPYFPKKLPIILVAIFGTLLLSIGLITTGELLSTGAYGREVEVANYPSAYPAAPVKMSAPTVAPSIAPRAEEPAVVATPVVSAPSVAPVEQSNPYAIPPGLPEVASAPTTSEFTAEGYSLSSMIERFKSSPTGRSRVAVVGLSDAGDATDTAAALARALSTQGRSLWMDASFAKQHAIDSGYSRGIADLVRGEATFGDVITRDRQSRAHFIATGRSDASDVAMLGGERLSIALDALERTYEHLTVDAGSFQDVPDAYLARLAPSIVLVVPETAELDADAAVDRLRDAGCNDVLVVIAPRRMPTADKSESAAAA</sequence>
<dbReference type="KEGG" id="vgo:GJW-30_1_03072"/>
<keyword evidence="2" id="KW-1003">Cell membrane</keyword>
<feature type="compositionally biased region" description="Basic and acidic residues" evidence="7">
    <location>
        <begin position="1"/>
        <end position="11"/>
    </location>
</feature>
<dbReference type="Pfam" id="PF02706">
    <property type="entry name" value="Wzz"/>
    <property type="match status" value="1"/>
</dbReference>
<evidence type="ECO:0000256" key="4">
    <source>
        <dbReference type="ARBA" id="ARBA00022989"/>
    </source>
</evidence>
<name>A0A0S3PX79_9BRAD</name>
<feature type="domain" description="Polysaccharide chain length determinant N-terminal" evidence="9">
    <location>
        <begin position="21"/>
        <end position="115"/>
    </location>
</feature>
<dbReference type="InterPro" id="IPR003856">
    <property type="entry name" value="LPS_length_determ_N"/>
</dbReference>
<proteinExistence type="predicted"/>
<organism evidence="10 11">
    <name type="scientific">Variibacter gotjawalensis</name>
    <dbReference type="NCBI Taxonomy" id="1333996"/>
    <lineage>
        <taxon>Bacteria</taxon>
        <taxon>Pseudomonadati</taxon>
        <taxon>Pseudomonadota</taxon>
        <taxon>Alphaproteobacteria</taxon>
        <taxon>Hyphomicrobiales</taxon>
        <taxon>Nitrobacteraceae</taxon>
        <taxon>Variibacter</taxon>
    </lineage>
</organism>
<feature type="transmembrane region" description="Helical" evidence="8">
    <location>
        <begin position="37"/>
        <end position="56"/>
    </location>
</feature>
<evidence type="ECO:0000313" key="11">
    <source>
        <dbReference type="Proteomes" id="UP000236884"/>
    </source>
</evidence>
<dbReference type="Gene3D" id="3.40.50.300">
    <property type="entry name" value="P-loop containing nucleotide triphosphate hydrolases"/>
    <property type="match status" value="1"/>
</dbReference>
<dbReference type="RefSeq" id="WP_096356808.1">
    <property type="nucleotide sequence ID" value="NZ_AP014946.1"/>
</dbReference>
<evidence type="ECO:0000256" key="5">
    <source>
        <dbReference type="ARBA" id="ARBA00023136"/>
    </source>
</evidence>
<dbReference type="GO" id="GO:0004713">
    <property type="term" value="F:protein tyrosine kinase activity"/>
    <property type="evidence" value="ECO:0007669"/>
    <property type="project" value="TreeGrafter"/>
</dbReference>
<feature type="coiled-coil region" evidence="6">
    <location>
        <begin position="220"/>
        <end position="277"/>
    </location>
</feature>
<dbReference type="InterPro" id="IPR050445">
    <property type="entry name" value="Bact_polysacc_biosynth/exp"/>
</dbReference>
<dbReference type="Proteomes" id="UP000236884">
    <property type="component" value="Chromosome"/>
</dbReference>
<keyword evidence="4 8" id="KW-1133">Transmembrane helix</keyword>
<evidence type="ECO:0000256" key="8">
    <source>
        <dbReference type="SAM" id="Phobius"/>
    </source>
</evidence>
<keyword evidence="10" id="KW-0808">Transferase</keyword>
<dbReference type="EC" id="2.7.10.-" evidence="10"/>
<dbReference type="PANTHER" id="PTHR32309:SF13">
    <property type="entry name" value="FERRIC ENTEROBACTIN TRANSPORT PROTEIN FEPE"/>
    <property type="match status" value="1"/>
</dbReference>
<keyword evidence="3 8" id="KW-0812">Transmembrane</keyword>
<dbReference type="InterPro" id="IPR027417">
    <property type="entry name" value="P-loop_NTPase"/>
</dbReference>
<keyword evidence="5 8" id="KW-0472">Membrane</keyword>
<keyword evidence="10" id="KW-0418">Kinase</keyword>
<keyword evidence="11" id="KW-1185">Reference proteome</keyword>
<evidence type="ECO:0000256" key="2">
    <source>
        <dbReference type="ARBA" id="ARBA00022475"/>
    </source>
</evidence>
<gene>
    <name evidence="10" type="primary">ptk_1</name>
    <name evidence="10" type="ORF">GJW-30_1_03072</name>
</gene>
<dbReference type="AlphaFoldDB" id="A0A0S3PX79"/>